<organism evidence="1 2">
    <name type="scientific">Corchorus capsularis</name>
    <name type="common">Jute</name>
    <dbReference type="NCBI Taxonomy" id="210143"/>
    <lineage>
        <taxon>Eukaryota</taxon>
        <taxon>Viridiplantae</taxon>
        <taxon>Streptophyta</taxon>
        <taxon>Embryophyta</taxon>
        <taxon>Tracheophyta</taxon>
        <taxon>Spermatophyta</taxon>
        <taxon>Magnoliopsida</taxon>
        <taxon>eudicotyledons</taxon>
        <taxon>Gunneridae</taxon>
        <taxon>Pentapetalae</taxon>
        <taxon>rosids</taxon>
        <taxon>malvids</taxon>
        <taxon>Malvales</taxon>
        <taxon>Malvaceae</taxon>
        <taxon>Grewioideae</taxon>
        <taxon>Apeibeae</taxon>
        <taxon>Corchorus</taxon>
    </lineage>
</organism>
<dbReference type="Gramene" id="OMO96489">
    <property type="protein sequence ID" value="OMO96489"/>
    <property type="gene ID" value="CCACVL1_04936"/>
</dbReference>
<dbReference type="Proteomes" id="UP000188268">
    <property type="component" value="Unassembled WGS sequence"/>
</dbReference>
<accession>A0A1R3JNN4</accession>
<name>A0A1R3JNN4_COCAP</name>
<protein>
    <submittedName>
        <fullName evidence="1">Uncharacterized protein</fullName>
    </submittedName>
</protein>
<evidence type="ECO:0000313" key="1">
    <source>
        <dbReference type="EMBL" id="OMO96489.1"/>
    </source>
</evidence>
<proteinExistence type="predicted"/>
<sequence>MDFLGQEPTRGGLEPTVDRLGRFLGRVSYKAPCTTPHLQN</sequence>
<reference evidence="1 2" key="1">
    <citation type="submission" date="2013-09" db="EMBL/GenBank/DDBJ databases">
        <title>Corchorus capsularis genome sequencing.</title>
        <authorList>
            <person name="Alam M."/>
            <person name="Haque M.S."/>
            <person name="Islam M.S."/>
            <person name="Emdad E.M."/>
            <person name="Islam M.M."/>
            <person name="Ahmed B."/>
            <person name="Halim A."/>
            <person name="Hossen Q.M.M."/>
            <person name="Hossain M.Z."/>
            <person name="Ahmed R."/>
            <person name="Khan M.M."/>
            <person name="Islam R."/>
            <person name="Rashid M.M."/>
            <person name="Khan S.A."/>
            <person name="Rahman M.S."/>
            <person name="Alam M."/>
        </authorList>
    </citation>
    <scope>NUCLEOTIDE SEQUENCE [LARGE SCALE GENOMIC DNA]</scope>
    <source>
        <strain evidence="2">cv. CVL-1</strain>
        <tissue evidence="1">Whole seedling</tissue>
    </source>
</reference>
<evidence type="ECO:0000313" key="2">
    <source>
        <dbReference type="Proteomes" id="UP000188268"/>
    </source>
</evidence>
<gene>
    <name evidence="1" type="ORF">CCACVL1_04936</name>
</gene>
<dbReference type="AlphaFoldDB" id="A0A1R3JNN4"/>
<comment type="caution">
    <text evidence="1">The sequence shown here is derived from an EMBL/GenBank/DDBJ whole genome shotgun (WGS) entry which is preliminary data.</text>
</comment>
<keyword evidence="2" id="KW-1185">Reference proteome</keyword>
<dbReference type="EMBL" id="AWWV01007444">
    <property type="protein sequence ID" value="OMO96489.1"/>
    <property type="molecule type" value="Genomic_DNA"/>
</dbReference>